<dbReference type="AlphaFoldDB" id="A0A7R9JN08"/>
<dbReference type="Gene3D" id="3.40.50.1820">
    <property type="entry name" value="alpha/beta hydrolase"/>
    <property type="match status" value="1"/>
</dbReference>
<accession>A0A7R9JN08</accession>
<dbReference type="SUPFAM" id="SSF53474">
    <property type="entry name" value="alpha/beta-Hydrolases"/>
    <property type="match status" value="1"/>
</dbReference>
<dbReference type="EMBL" id="OE839145">
    <property type="protein sequence ID" value="CAD7585814.1"/>
    <property type="molecule type" value="Genomic_DNA"/>
</dbReference>
<organism evidence="1">
    <name type="scientific">Timema genevievae</name>
    <name type="common">Walking stick</name>
    <dbReference type="NCBI Taxonomy" id="629358"/>
    <lineage>
        <taxon>Eukaryota</taxon>
        <taxon>Metazoa</taxon>
        <taxon>Ecdysozoa</taxon>
        <taxon>Arthropoda</taxon>
        <taxon>Hexapoda</taxon>
        <taxon>Insecta</taxon>
        <taxon>Pterygota</taxon>
        <taxon>Neoptera</taxon>
        <taxon>Polyneoptera</taxon>
        <taxon>Phasmatodea</taxon>
        <taxon>Timematodea</taxon>
        <taxon>Timematoidea</taxon>
        <taxon>Timematidae</taxon>
        <taxon>Timema</taxon>
    </lineage>
</organism>
<dbReference type="InterPro" id="IPR029058">
    <property type="entry name" value="AB_hydrolase_fold"/>
</dbReference>
<protein>
    <submittedName>
        <fullName evidence="1">Uncharacterized protein</fullName>
    </submittedName>
</protein>
<evidence type="ECO:0000313" key="1">
    <source>
        <dbReference type="EMBL" id="CAD7585814.1"/>
    </source>
</evidence>
<gene>
    <name evidence="1" type="ORF">TGEB3V08_LOCUS281</name>
</gene>
<sequence length="198" mass="22363">MNTKLRPLVFSSLKPMTTLHLLRDDHILSPRMRSSHENYNPKTHTWVKEVVKEHSMGYKINERGVHFLYRGGNGLQEERWDDPPPPFIPSSVPIAKQSVGNPTQPATQETGVANIGSCHWVFKKTCPDINVRFYLYTGTHPDTPEELTLGEEGNWTESSFNPAHPTKIIIHGFASDMNLVHLVKIRTGTMRPTLPACA</sequence>
<reference evidence="1" key="1">
    <citation type="submission" date="2020-11" db="EMBL/GenBank/DDBJ databases">
        <authorList>
            <person name="Tran Van P."/>
        </authorList>
    </citation>
    <scope>NUCLEOTIDE SEQUENCE</scope>
</reference>
<proteinExistence type="predicted"/>
<name>A0A7R9JN08_TIMGE</name>